<evidence type="ECO:0000313" key="2">
    <source>
        <dbReference type="EMBL" id="MCW1886336.1"/>
    </source>
</evidence>
<evidence type="ECO:0008006" key="4">
    <source>
        <dbReference type="Google" id="ProtNLM"/>
    </source>
</evidence>
<evidence type="ECO:0000313" key="3">
    <source>
        <dbReference type="Proteomes" id="UP001207930"/>
    </source>
</evidence>
<protein>
    <recommendedName>
        <fullName evidence="4">DUF983 domain-containing protein</fullName>
    </recommendedName>
</protein>
<name>A0ABT3FRX4_9BACT</name>
<dbReference type="Proteomes" id="UP001207930">
    <property type="component" value="Unassembled WGS sequence"/>
</dbReference>
<dbReference type="EMBL" id="JAPDDS010000009">
    <property type="protein sequence ID" value="MCW1886336.1"/>
    <property type="molecule type" value="Genomic_DNA"/>
</dbReference>
<sequence>MTLSTDVTIEKETVAFPSKCIACGEASQPDEVVKLRANPVGFFGMTPWIFGATAKLVVPAHRGCGVRLSRAIFLRSFSSLVFITVVGVVAVLWGLSKWQALGVTLFAVLLPLLWQVLHPLAFEFTHRSGSYKLMFRDPGYAREVAEMNGGEKDDEDEETSAR</sequence>
<dbReference type="RefSeq" id="WP_264502292.1">
    <property type="nucleotide sequence ID" value="NZ_JAPDDS010000009.1"/>
</dbReference>
<accession>A0ABT3FRX4</accession>
<feature type="transmembrane region" description="Helical" evidence="1">
    <location>
        <begin position="101"/>
        <end position="122"/>
    </location>
</feature>
<reference evidence="2 3" key="1">
    <citation type="submission" date="2022-10" db="EMBL/GenBank/DDBJ databases">
        <title>Luteolibacter flavescens strain MCCC 1K03193, whole genome shotgun sequencing project.</title>
        <authorList>
            <person name="Zhao G."/>
            <person name="Shen L."/>
        </authorList>
    </citation>
    <scope>NUCLEOTIDE SEQUENCE [LARGE SCALE GENOMIC DNA]</scope>
    <source>
        <strain evidence="2 3">MCCC 1K03193</strain>
    </source>
</reference>
<evidence type="ECO:0000256" key="1">
    <source>
        <dbReference type="SAM" id="Phobius"/>
    </source>
</evidence>
<keyword evidence="1" id="KW-1133">Transmembrane helix</keyword>
<comment type="caution">
    <text evidence="2">The sequence shown here is derived from an EMBL/GenBank/DDBJ whole genome shotgun (WGS) entry which is preliminary data.</text>
</comment>
<keyword evidence="3" id="KW-1185">Reference proteome</keyword>
<feature type="transmembrane region" description="Helical" evidence="1">
    <location>
        <begin position="72"/>
        <end position="95"/>
    </location>
</feature>
<gene>
    <name evidence="2" type="ORF">OKA04_16480</name>
</gene>
<organism evidence="2 3">
    <name type="scientific">Luteolibacter flavescens</name>
    <dbReference type="NCBI Taxonomy" id="1859460"/>
    <lineage>
        <taxon>Bacteria</taxon>
        <taxon>Pseudomonadati</taxon>
        <taxon>Verrucomicrobiota</taxon>
        <taxon>Verrucomicrobiia</taxon>
        <taxon>Verrucomicrobiales</taxon>
        <taxon>Verrucomicrobiaceae</taxon>
        <taxon>Luteolibacter</taxon>
    </lineage>
</organism>
<keyword evidence="1" id="KW-0812">Transmembrane</keyword>
<keyword evidence="1" id="KW-0472">Membrane</keyword>
<proteinExistence type="predicted"/>